<dbReference type="InterPro" id="IPR017939">
    <property type="entry name" value="G-Glutamylcylcotransferase"/>
</dbReference>
<gene>
    <name evidence="7" type="ORF">ESCO_004168</name>
</gene>
<dbReference type="PANTHER" id="PTHR12935:SF0">
    <property type="entry name" value="GAMMA-GLUTAMYLCYCLOTRANSFERASE"/>
    <property type="match status" value="1"/>
</dbReference>
<organism evidence="7 8">
    <name type="scientific">Escovopsis weberi</name>
    <dbReference type="NCBI Taxonomy" id="150374"/>
    <lineage>
        <taxon>Eukaryota</taxon>
        <taxon>Fungi</taxon>
        <taxon>Dikarya</taxon>
        <taxon>Ascomycota</taxon>
        <taxon>Pezizomycotina</taxon>
        <taxon>Sordariomycetes</taxon>
        <taxon>Hypocreomycetidae</taxon>
        <taxon>Hypocreales</taxon>
        <taxon>Hypocreaceae</taxon>
        <taxon>Escovopsis</taxon>
    </lineage>
</organism>
<feature type="binding site" evidence="4">
    <location>
        <begin position="25"/>
        <end position="30"/>
    </location>
    <ligand>
        <name>substrate</name>
    </ligand>
</feature>
<evidence type="ECO:0000313" key="7">
    <source>
        <dbReference type="EMBL" id="KOS20731.1"/>
    </source>
</evidence>
<dbReference type="Proteomes" id="UP000053831">
    <property type="component" value="Unassembled WGS sequence"/>
</dbReference>
<evidence type="ECO:0000256" key="5">
    <source>
        <dbReference type="SAM" id="MobiDB-lite"/>
    </source>
</evidence>
<dbReference type="SUPFAM" id="SSF110857">
    <property type="entry name" value="Gamma-glutamyl cyclotransferase-like"/>
    <property type="match status" value="1"/>
</dbReference>
<feature type="domain" description="Gamma-glutamylcyclotransferase AIG2-like" evidence="6">
    <location>
        <begin position="25"/>
        <end position="110"/>
    </location>
</feature>
<dbReference type="AlphaFoldDB" id="A0A0M8N668"/>
<dbReference type="InterPro" id="IPR009288">
    <property type="entry name" value="AIG2-like_dom"/>
</dbReference>
<dbReference type="GO" id="GO:0016740">
    <property type="term" value="F:transferase activity"/>
    <property type="evidence" value="ECO:0007669"/>
    <property type="project" value="UniProtKB-KW"/>
</dbReference>
<reference evidence="7 8" key="1">
    <citation type="submission" date="2015-07" db="EMBL/GenBank/DDBJ databases">
        <title>The genome of the fungus Escovopsis weberi, a specialized disease agent of ant agriculture.</title>
        <authorList>
            <person name="de Man T.J."/>
            <person name="Stajich J.E."/>
            <person name="Kubicek C.P."/>
            <person name="Chenthamara K."/>
            <person name="Atanasova L."/>
            <person name="Druzhinina I.S."/>
            <person name="Birnbaum S."/>
            <person name="Barribeau S.M."/>
            <person name="Teiling C."/>
            <person name="Suen G."/>
            <person name="Currie C."/>
            <person name="Gerardo N.M."/>
        </authorList>
    </citation>
    <scope>NUCLEOTIDE SEQUENCE [LARGE SCALE GENOMIC DNA]</scope>
</reference>
<dbReference type="EMBL" id="LGSR01000013">
    <property type="protein sequence ID" value="KOS20731.1"/>
    <property type="molecule type" value="Genomic_DNA"/>
</dbReference>
<dbReference type="OrthoDB" id="2924818at2759"/>
<dbReference type="InterPro" id="IPR036568">
    <property type="entry name" value="GGCT-like_sf"/>
</dbReference>
<evidence type="ECO:0000259" key="6">
    <source>
        <dbReference type="Pfam" id="PF06094"/>
    </source>
</evidence>
<accession>A0A0M8N668</accession>
<dbReference type="Pfam" id="PF06094">
    <property type="entry name" value="GGACT"/>
    <property type="match status" value="1"/>
</dbReference>
<sequence>MATSGPPRPERQQPQKGNPPPTKYYFAYGSNLCLNQMKKRCPNSRYIGTARLSNHLWHINERGYANVKAAEGHWVEGLVYEIDEADEASLDTYEGVSKNAYHKCLTRVLLQKAPGALYRRPVAWIVNQGGPAEVSRKTESADKAAPRPDVPPQVAANTLTYINLALTGESHPKKEYVKRMNLGISDAVALGIGEDYANPAP</sequence>
<keyword evidence="7" id="KW-0808">Transferase</keyword>
<dbReference type="STRING" id="150374.A0A0M8N668"/>
<dbReference type="InterPro" id="IPR013024">
    <property type="entry name" value="GGCT-like"/>
</dbReference>
<evidence type="ECO:0000256" key="1">
    <source>
        <dbReference type="ARBA" id="ARBA00012346"/>
    </source>
</evidence>
<feature type="active site" description="Proton acceptor" evidence="3">
    <location>
        <position position="94"/>
    </location>
</feature>
<dbReference type="EC" id="4.3.2.9" evidence="1"/>
<evidence type="ECO:0000313" key="8">
    <source>
        <dbReference type="Proteomes" id="UP000053831"/>
    </source>
</evidence>
<protein>
    <recommendedName>
        <fullName evidence="1">gamma-glutamylcyclotransferase</fullName>
        <ecNumber evidence="1">4.3.2.9</ecNumber>
    </recommendedName>
</protein>
<dbReference type="CDD" id="cd06661">
    <property type="entry name" value="GGCT_like"/>
    <property type="match status" value="1"/>
</dbReference>
<evidence type="ECO:0000256" key="3">
    <source>
        <dbReference type="PIRSR" id="PIRSR617939-1"/>
    </source>
</evidence>
<keyword evidence="2" id="KW-0456">Lyase</keyword>
<dbReference type="GO" id="GO:0003839">
    <property type="term" value="F:gamma-glutamylcyclotransferase activity"/>
    <property type="evidence" value="ECO:0007669"/>
    <property type="project" value="UniProtKB-EC"/>
</dbReference>
<comment type="caution">
    <text evidence="7">The sequence shown here is derived from an EMBL/GenBank/DDBJ whole genome shotgun (WGS) entry which is preliminary data.</text>
</comment>
<name>A0A0M8N668_ESCWE</name>
<dbReference type="Gene3D" id="3.10.490.10">
    <property type="entry name" value="Gamma-glutamyl cyclotransferase-like"/>
    <property type="match status" value="1"/>
</dbReference>
<evidence type="ECO:0000256" key="4">
    <source>
        <dbReference type="PIRSR" id="PIRSR617939-2"/>
    </source>
</evidence>
<feature type="region of interest" description="Disordered" evidence="5">
    <location>
        <begin position="1"/>
        <end position="21"/>
    </location>
</feature>
<dbReference type="PANTHER" id="PTHR12935">
    <property type="entry name" value="GAMMA-GLUTAMYLCYCLOTRANSFERASE"/>
    <property type="match status" value="1"/>
</dbReference>
<proteinExistence type="predicted"/>
<evidence type="ECO:0000256" key="2">
    <source>
        <dbReference type="ARBA" id="ARBA00023239"/>
    </source>
</evidence>
<keyword evidence="8" id="KW-1185">Reference proteome</keyword>